<dbReference type="AlphaFoldDB" id="A0AAD7BTC0"/>
<reference evidence="7" key="1">
    <citation type="submission" date="2023-03" db="EMBL/GenBank/DDBJ databases">
        <title>Massive genome expansion in bonnet fungi (Mycena s.s.) driven by repeated elements and novel gene families across ecological guilds.</title>
        <authorList>
            <consortium name="Lawrence Berkeley National Laboratory"/>
            <person name="Harder C.B."/>
            <person name="Miyauchi S."/>
            <person name="Viragh M."/>
            <person name="Kuo A."/>
            <person name="Thoen E."/>
            <person name="Andreopoulos B."/>
            <person name="Lu D."/>
            <person name="Skrede I."/>
            <person name="Drula E."/>
            <person name="Henrissat B."/>
            <person name="Morin E."/>
            <person name="Kohler A."/>
            <person name="Barry K."/>
            <person name="LaButti K."/>
            <person name="Morin E."/>
            <person name="Salamov A."/>
            <person name="Lipzen A."/>
            <person name="Mereny Z."/>
            <person name="Hegedus B."/>
            <person name="Baldrian P."/>
            <person name="Stursova M."/>
            <person name="Weitz H."/>
            <person name="Taylor A."/>
            <person name="Grigoriev I.V."/>
            <person name="Nagy L.G."/>
            <person name="Martin F."/>
            <person name="Kauserud H."/>
        </authorList>
    </citation>
    <scope>NUCLEOTIDE SEQUENCE</scope>
    <source>
        <strain evidence="7">9284</strain>
    </source>
</reference>
<feature type="domain" description="CFEM" evidence="6">
    <location>
        <begin position="1"/>
        <end position="98"/>
    </location>
</feature>
<dbReference type="InterPro" id="IPR008427">
    <property type="entry name" value="Extracellular_membr_CFEM_dom"/>
</dbReference>
<organism evidence="7 8">
    <name type="scientific">Roridomyces roridus</name>
    <dbReference type="NCBI Taxonomy" id="1738132"/>
    <lineage>
        <taxon>Eukaryota</taxon>
        <taxon>Fungi</taxon>
        <taxon>Dikarya</taxon>
        <taxon>Basidiomycota</taxon>
        <taxon>Agaricomycotina</taxon>
        <taxon>Agaricomycetes</taxon>
        <taxon>Agaricomycetidae</taxon>
        <taxon>Agaricales</taxon>
        <taxon>Marasmiineae</taxon>
        <taxon>Mycenaceae</taxon>
        <taxon>Roridomyces</taxon>
    </lineage>
</organism>
<dbReference type="GO" id="GO:0005576">
    <property type="term" value="C:extracellular region"/>
    <property type="evidence" value="ECO:0007669"/>
    <property type="project" value="UniProtKB-SubCell"/>
</dbReference>
<evidence type="ECO:0000259" key="6">
    <source>
        <dbReference type="PROSITE" id="PS52012"/>
    </source>
</evidence>
<feature type="compositionally biased region" description="Low complexity" evidence="5">
    <location>
        <begin position="198"/>
        <end position="213"/>
    </location>
</feature>
<keyword evidence="4" id="KW-1015">Disulfide bond</keyword>
<comment type="caution">
    <text evidence="7">The sequence shown here is derived from an EMBL/GenBank/DDBJ whole genome shotgun (WGS) entry which is preliminary data.</text>
</comment>
<evidence type="ECO:0000313" key="7">
    <source>
        <dbReference type="EMBL" id="KAJ7629131.1"/>
    </source>
</evidence>
<sequence>MPSDRTTASSPCVQKCAGASNDFEVTNCNPSDGACLCLSERFVVAVVDCVSSACPNDLPNAQMFLGAQCAIATHSLLDPRQDAGASTVPEDPSTASMVFSNPIPTPPDITSSLSISSPTSGPSSASRTSISIPSAFSSAKPGETSAAPHSTATAAIAGGVVGGLRMEQTHTRARRLLSTGPSRRRWWRRRFNVGKVGLGSTSSLPLSSATGLSRVPDKEPHIDVGSLMWNNTQHRPSTSFSASASGSGTGAGTSVPTSTSADGGSSGSRPSRPDPATEMQLRLEAAISTRADLPPNYTQ</sequence>
<feature type="compositionally biased region" description="Low complexity" evidence="5">
    <location>
        <begin position="108"/>
        <end position="129"/>
    </location>
</feature>
<keyword evidence="8" id="KW-1185">Reference proteome</keyword>
<dbReference type="Pfam" id="PF05730">
    <property type="entry name" value="CFEM"/>
    <property type="match status" value="1"/>
</dbReference>
<dbReference type="EMBL" id="JARKIF010000010">
    <property type="protein sequence ID" value="KAJ7629131.1"/>
    <property type="molecule type" value="Genomic_DNA"/>
</dbReference>
<evidence type="ECO:0000313" key="8">
    <source>
        <dbReference type="Proteomes" id="UP001221142"/>
    </source>
</evidence>
<feature type="compositionally biased region" description="Low complexity" evidence="5">
    <location>
        <begin position="237"/>
        <end position="276"/>
    </location>
</feature>
<evidence type="ECO:0000256" key="5">
    <source>
        <dbReference type="SAM" id="MobiDB-lite"/>
    </source>
</evidence>
<keyword evidence="2" id="KW-0964">Secreted</keyword>
<protein>
    <recommendedName>
        <fullName evidence="6">CFEM domain-containing protein</fullName>
    </recommendedName>
</protein>
<evidence type="ECO:0000256" key="4">
    <source>
        <dbReference type="ARBA" id="ARBA00023157"/>
    </source>
</evidence>
<evidence type="ECO:0000256" key="1">
    <source>
        <dbReference type="ARBA" id="ARBA00004613"/>
    </source>
</evidence>
<feature type="region of interest" description="Disordered" evidence="5">
    <location>
        <begin position="198"/>
        <end position="281"/>
    </location>
</feature>
<feature type="region of interest" description="Disordered" evidence="5">
    <location>
        <begin position="99"/>
        <end position="129"/>
    </location>
</feature>
<keyword evidence="3" id="KW-0732">Signal</keyword>
<name>A0AAD7BTC0_9AGAR</name>
<dbReference type="PROSITE" id="PS52012">
    <property type="entry name" value="CFEM"/>
    <property type="match status" value="1"/>
</dbReference>
<gene>
    <name evidence="7" type="ORF">FB45DRAFT_920042</name>
</gene>
<dbReference type="Proteomes" id="UP001221142">
    <property type="component" value="Unassembled WGS sequence"/>
</dbReference>
<evidence type="ECO:0000256" key="2">
    <source>
        <dbReference type="ARBA" id="ARBA00022525"/>
    </source>
</evidence>
<accession>A0AAD7BTC0</accession>
<comment type="subcellular location">
    <subcellularLocation>
        <location evidence="1">Secreted</location>
    </subcellularLocation>
</comment>
<evidence type="ECO:0000256" key="3">
    <source>
        <dbReference type="ARBA" id="ARBA00022729"/>
    </source>
</evidence>
<proteinExistence type="predicted"/>